<dbReference type="PANTHER" id="PTHR13387">
    <property type="entry name" value="PROTEIN HGH1 HOMOLOG"/>
    <property type="match status" value="1"/>
</dbReference>
<dbReference type="STRING" id="42156.A0A3P6U260"/>
<feature type="domain" description="Protein HGH1 N-terminal" evidence="1">
    <location>
        <begin position="125"/>
        <end position="260"/>
    </location>
</feature>
<proteinExistence type="predicted"/>
<dbReference type="InterPro" id="IPR039717">
    <property type="entry name" value="Hgh1"/>
</dbReference>
<dbReference type="InterPro" id="IPR016024">
    <property type="entry name" value="ARM-type_fold"/>
</dbReference>
<evidence type="ECO:0000313" key="2">
    <source>
        <dbReference type="EMBL" id="VDK85230.1"/>
    </source>
</evidence>
<evidence type="ECO:0000313" key="3">
    <source>
        <dbReference type="Proteomes" id="UP000277928"/>
    </source>
</evidence>
<dbReference type="Proteomes" id="UP000277928">
    <property type="component" value="Unassembled WGS sequence"/>
</dbReference>
<organism evidence="2 3">
    <name type="scientific">Litomosoides sigmodontis</name>
    <name type="common">Filarial nematode worm</name>
    <dbReference type="NCBI Taxonomy" id="42156"/>
    <lineage>
        <taxon>Eukaryota</taxon>
        <taxon>Metazoa</taxon>
        <taxon>Ecdysozoa</taxon>
        <taxon>Nematoda</taxon>
        <taxon>Chromadorea</taxon>
        <taxon>Rhabditida</taxon>
        <taxon>Spirurina</taxon>
        <taxon>Spiruromorpha</taxon>
        <taxon>Filarioidea</taxon>
        <taxon>Onchocercidae</taxon>
        <taxon>Litomosoides</taxon>
    </lineage>
</organism>
<dbReference type="OMA" id="HFPDRVN"/>
<evidence type="ECO:0000259" key="1">
    <source>
        <dbReference type="Pfam" id="PF04063"/>
    </source>
</evidence>
<keyword evidence="3" id="KW-1185">Reference proteome</keyword>
<dbReference type="Gene3D" id="1.25.10.10">
    <property type="entry name" value="Leucine-rich Repeat Variant"/>
    <property type="match status" value="1"/>
</dbReference>
<dbReference type="OrthoDB" id="338814at2759"/>
<dbReference type="EMBL" id="UYRX01000676">
    <property type="protein sequence ID" value="VDK85230.1"/>
    <property type="molecule type" value="Genomic_DNA"/>
</dbReference>
<name>A0A3P6U260_LITSI</name>
<dbReference type="PANTHER" id="PTHR13387:SF9">
    <property type="entry name" value="PROTEIN HGH1 HOMOLOG"/>
    <property type="match status" value="1"/>
</dbReference>
<reference evidence="2 3" key="1">
    <citation type="submission" date="2018-08" db="EMBL/GenBank/DDBJ databases">
        <authorList>
            <person name="Laetsch R D."/>
            <person name="Stevens L."/>
            <person name="Kumar S."/>
            <person name="Blaxter L. M."/>
        </authorList>
    </citation>
    <scope>NUCLEOTIDE SEQUENCE [LARGE SCALE GENOMIC DNA]</scope>
</reference>
<dbReference type="SUPFAM" id="SSF48371">
    <property type="entry name" value="ARM repeat"/>
    <property type="match status" value="1"/>
</dbReference>
<dbReference type="Pfam" id="PF04063">
    <property type="entry name" value="DUF383"/>
    <property type="match status" value="1"/>
</dbReference>
<accession>A0A3P6U260</accession>
<gene>
    <name evidence="2" type="ORF">NLS_LOCUS7028</name>
</gene>
<dbReference type="AlphaFoldDB" id="A0A3P6U260"/>
<protein>
    <recommendedName>
        <fullName evidence="1">Protein HGH1 N-terminal domain-containing protein</fullName>
    </recommendedName>
</protein>
<dbReference type="InterPro" id="IPR011989">
    <property type="entry name" value="ARM-like"/>
</dbReference>
<dbReference type="InterPro" id="IPR007205">
    <property type="entry name" value="Protein_HGH1_N"/>
</dbReference>
<sequence>MKQHEISPEVITDLIQFLSPNVHHNLRQQALDYIIGLSASDQFNVIFQANDFLLGQSLCQLICEDNANGNDILPTLINATATDVICVKYVISNMELIQRLIEYCRVGDEQRSLNAGKILSNLSLHFPDRLYDVLVKEWDDFIADIIKRLNDSVFYDSTKYLGYVLINLTSIASIRCLLCQKFVQQMLPLMDYNKRPERCLIVIDILRNMCFENSCHSVLLDENDELLSTLLKPLADVSDNLDDGEIEKLPIQLQYYEGHRCQDSLITNKIIESLYQVSIFLVPKLWIVHGGREYLSVFCDILLSSSLGMLLLHRYYLLVLCAVLTLNDRAKAKTTMPVILTFSIDKLFN</sequence>